<dbReference type="GO" id="GO:0016491">
    <property type="term" value="F:oxidoreductase activity"/>
    <property type="evidence" value="ECO:0007669"/>
    <property type="project" value="UniProtKB-KW"/>
</dbReference>
<name>A0A9D4DGT1_DREPO</name>
<keyword evidence="1" id="KW-0560">Oxidoreductase</keyword>
<dbReference type="Gene3D" id="3.40.50.720">
    <property type="entry name" value="NAD(P)-binding Rossmann-like Domain"/>
    <property type="match status" value="1"/>
</dbReference>
<sequence length="123" mass="13937">MQTAAIGRRISGSNVTINSIHPGVVDTPLWRDWDTGIRKCLFCCIKCWLAISSVEAAKCSIDLTVNPKHVGVNGLYWVDFKIATPNSDARNKQKQEKLWETTLELVRSYLTEEEMKRINGEVK</sequence>
<evidence type="ECO:0000256" key="1">
    <source>
        <dbReference type="ARBA" id="ARBA00023002"/>
    </source>
</evidence>
<evidence type="ECO:0000313" key="2">
    <source>
        <dbReference type="EMBL" id="KAH3748573.1"/>
    </source>
</evidence>
<protein>
    <submittedName>
        <fullName evidence="2">Uncharacterized protein</fullName>
    </submittedName>
</protein>
<dbReference type="PANTHER" id="PTHR43157:SF31">
    <property type="entry name" value="PHOSPHATIDYLINOSITOL-GLYCAN BIOSYNTHESIS CLASS F PROTEIN"/>
    <property type="match status" value="1"/>
</dbReference>
<dbReference type="AlphaFoldDB" id="A0A9D4DGT1"/>
<gene>
    <name evidence="2" type="ORF">DPMN_183019</name>
</gene>
<evidence type="ECO:0000313" key="3">
    <source>
        <dbReference type="Proteomes" id="UP000828390"/>
    </source>
</evidence>
<dbReference type="PANTHER" id="PTHR43157">
    <property type="entry name" value="PHOSPHATIDYLINOSITOL-GLYCAN BIOSYNTHESIS CLASS F PROTEIN-RELATED"/>
    <property type="match status" value="1"/>
</dbReference>
<dbReference type="EMBL" id="JAIWYP010000010">
    <property type="protein sequence ID" value="KAH3748573.1"/>
    <property type="molecule type" value="Genomic_DNA"/>
</dbReference>
<proteinExistence type="predicted"/>
<reference evidence="2" key="1">
    <citation type="journal article" date="2019" name="bioRxiv">
        <title>The Genome of the Zebra Mussel, Dreissena polymorpha: A Resource for Invasive Species Research.</title>
        <authorList>
            <person name="McCartney M.A."/>
            <person name="Auch B."/>
            <person name="Kono T."/>
            <person name="Mallez S."/>
            <person name="Zhang Y."/>
            <person name="Obille A."/>
            <person name="Becker A."/>
            <person name="Abrahante J.E."/>
            <person name="Garbe J."/>
            <person name="Badalamenti J.P."/>
            <person name="Herman A."/>
            <person name="Mangelson H."/>
            <person name="Liachko I."/>
            <person name="Sullivan S."/>
            <person name="Sone E.D."/>
            <person name="Koren S."/>
            <person name="Silverstein K.A.T."/>
            <person name="Beckman K.B."/>
            <person name="Gohl D.M."/>
        </authorList>
    </citation>
    <scope>NUCLEOTIDE SEQUENCE</scope>
    <source>
        <strain evidence="2">Duluth1</strain>
        <tissue evidence="2">Whole animal</tissue>
    </source>
</reference>
<dbReference type="Proteomes" id="UP000828390">
    <property type="component" value="Unassembled WGS sequence"/>
</dbReference>
<accession>A0A9D4DGT1</accession>
<dbReference type="InterPro" id="IPR036291">
    <property type="entry name" value="NAD(P)-bd_dom_sf"/>
</dbReference>
<dbReference type="SUPFAM" id="SSF51735">
    <property type="entry name" value="NAD(P)-binding Rossmann-fold domains"/>
    <property type="match status" value="1"/>
</dbReference>
<organism evidence="2 3">
    <name type="scientific">Dreissena polymorpha</name>
    <name type="common">Zebra mussel</name>
    <name type="synonym">Mytilus polymorpha</name>
    <dbReference type="NCBI Taxonomy" id="45954"/>
    <lineage>
        <taxon>Eukaryota</taxon>
        <taxon>Metazoa</taxon>
        <taxon>Spiralia</taxon>
        <taxon>Lophotrochozoa</taxon>
        <taxon>Mollusca</taxon>
        <taxon>Bivalvia</taxon>
        <taxon>Autobranchia</taxon>
        <taxon>Heteroconchia</taxon>
        <taxon>Euheterodonta</taxon>
        <taxon>Imparidentia</taxon>
        <taxon>Neoheterodontei</taxon>
        <taxon>Myida</taxon>
        <taxon>Dreissenoidea</taxon>
        <taxon>Dreissenidae</taxon>
        <taxon>Dreissena</taxon>
    </lineage>
</organism>
<comment type="caution">
    <text evidence="2">The sequence shown here is derived from an EMBL/GenBank/DDBJ whole genome shotgun (WGS) entry which is preliminary data.</text>
</comment>
<keyword evidence="3" id="KW-1185">Reference proteome</keyword>
<reference evidence="2" key="2">
    <citation type="submission" date="2020-11" db="EMBL/GenBank/DDBJ databases">
        <authorList>
            <person name="McCartney M.A."/>
            <person name="Auch B."/>
            <person name="Kono T."/>
            <person name="Mallez S."/>
            <person name="Becker A."/>
            <person name="Gohl D.M."/>
            <person name="Silverstein K.A.T."/>
            <person name="Koren S."/>
            <person name="Bechman K.B."/>
            <person name="Herman A."/>
            <person name="Abrahante J.E."/>
            <person name="Garbe J."/>
        </authorList>
    </citation>
    <scope>NUCLEOTIDE SEQUENCE</scope>
    <source>
        <strain evidence="2">Duluth1</strain>
        <tissue evidence="2">Whole animal</tissue>
    </source>
</reference>